<gene>
    <name evidence="2" type="ORF">SASPL_108928</name>
</gene>
<dbReference type="Proteomes" id="UP000298416">
    <property type="component" value="Unassembled WGS sequence"/>
</dbReference>
<reference evidence="2" key="1">
    <citation type="submission" date="2018-01" db="EMBL/GenBank/DDBJ databases">
        <authorList>
            <person name="Mao J.F."/>
        </authorList>
    </citation>
    <scope>NUCLEOTIDE SEQUENCE</scope>
    <source>
        <strain evidence="2">Huo1</strain>
        <tissue evidence="2">Leaf</tissue>
    </source>
</reference>
<dbReference type="EMBL" id="PNBA02000003">
    <property type="protein sequence ID" value="KAG6430855.1"/>
    <property type="molecule type" value="Genomic_DNA"/>
</dbReference>
<name>A0A8X8YFD5_SALSN</name>
<evidence type="ECO:0000313" key="2">
    <source>
        <dbReference type="EMBL" id="KAG6430855.1"/>
    </source>
</evidence>
<dbReference type="InterPro" id="IPR013103">
    <property type="entry name" value="RVT_2"/>
</dbReference>
<organism evidence="2">
    <name type="scientific">Salvia splendens</name>
    <name type="common">Scarlet sage</name>
    <dbReference type="NCBI Taxonomy" id="180675"/>
    <lineage>
        <taxon>Eukaryota</taxon>
        <taxon>Viridiplantae</taxon>
        <taxon>Streptophyta</taxon>
        <taxon>Embryophyta</taxon>
        <taxon>Tracheophyta</taxon>
        <taxon>Spermatophyta</taxon>
        <taxon>Magnoliopsida</taxon>
        <taxon>eudicotyledons</taxon>
        <taxon>Gunneridae</taxon>
        <taxon>Pentapetalae</taxon>
        <taxon>asterids</taxon>
        <taxon>lamiids</taxon>
        <taxon>Lamiales</taxon>
        <taxon>Lamiaceae</taxon>
        <taxon>Nepetoideae</taxon>
        <taxon>Mentheae</taxon>
        <taxon>Salviinae</taxon>
        <taxon>Salvia</taxon>
        <taxon>Salvia subgen. Calosphace</taxon>
        <taxon>core Calosphace</taxon>
    </lineage>
</organism>
<dbReference type="AlphaFoldDB" id="A0A8X8YFD5"/>
<reference evidence="2" key="2">
    <citation type="submission" date="2020-08" db="EMBL/GenBank/DDBJ databases">
        <title>Plant Genome Project.</title>
        <authorList>
            <person name="Zhang R.-G."/>
        </authorList>
    </citation>
    <scope>NUCLEOTIDE SEQUENCE</scope>
    <source>
        <strain evidence="2">Huo1</strain>
        <tissue evidence="2">Leaf</tissue>
    </source>
</reference>
<comment type="caution">
    <text evidence="2">The sequence shown here is derived from an EMBL/GenBank/DDBJ whole genome shotgun (WGS) entry which is preliminary data.</text>
</comment>
<sequence length="193" mass="21880">MLEEYLALFKNKTWIVTTLPPGKNLIWSTWIFKLKKLIDGSIARYKARLVAQGFSRQPGSDFHDTFSPVVKPNTIRFILSVAITASWFINHLNVNNAFLYGELKEDIYMKQPVGFEQGSTSLVCKLNKALYGLKQASRAWEGVETTHDLMNEETSSSKKYGCYAARVDIDCEDKESKAVPPQLMNWKAALLGH</sequence>
<evidence type="ECO:0000313" key="3">
    <source>
        <dbReference type="Proteomes" id="UP000298416"/>
    </source>
</evidence>
<proteinExistence type="predicted"/>
<accession>A0A8X8YFD5</accession>
<protein>
    <recommendedName>
        <fullName evidence="1">Reverse transcriptase Ty1/copia-type domain-containing protein</fullName>
    </recommendedName>
</protein>
<dbReference type="InterPro" id="IPR043502">
    <property type="entry name" value="DNA/RNA_pol_sf"/>
</dbReference>
<feature type="domain" description="Reverse transcriptase Ty1/copia-type" evidence="1">
    <location>
        <begin position="11"/>
        <end position="151"/>
    </location>
</feature>
<evidence type="ECO:0000259" key="1">
    <source>
        <dbReference type="Pfam" id="PF07727"/>
    </source>
</evidence>
<keyword evidence="3" id="KW-1185">Reference proteome</keyword>
<dbReference type="Pfam" id="PF07727">
    <property type="entry name" value="RVT_2"/>
    <property type="match status" value="1"/>
</dbReference>
<dbReference type="SUPFAM" id="SSF56672">
    <property type="entry name" value="DNA/RNA polymerases"/>
    <property type="match status" value="1"/>
</dbReference>